<dbReference type="AlphaFoldDB" id="A0A0K8REK8"/>
<organism evidence="1">
    <name type="scientific">Ixodes ricinus</name>
    <name type="common">Common tick</name>
    <name type="synonym">Acarus ricinus</name>
    <dbReference type="NCBI Taxonomy" id="34613"/>
    <lineage>
        <taxon>Eukaryota</taxon>
        <taxon>Metazoa</taxon>
        <taxon>Ecdysozoa</taxon>
        <taxon>Arthropoda</taxon>
        <taxon>Chelicerata</taxon>
        <taxon>Arachnida</taxon>
        <taxon>Acari</taxon>
        <taxon>Parasitiformes</taxon>
        <taxon>Ixodida</taxon>
        <taxon>Ixodoidea</taxon>
        <taxon>Ixodidae</taxon>
        <taxon>Ixodinae</taxon>
        <taxon>Ixodes</taxon>
    </lineage>
</organism>
<protein>
    <submittedName>
        <fullName evidence="1">Putative g protein gamma30a</fullName>
    </submittedName>
</protein>
<evidence type="ECO:0000313" key="1">
    <source>
        <dbReference type="EMBL" id="JAA69293.1"/>
    </source>
</evidence>
<name>A0A0K8REK8_IXORI</name>
<reference evidence="1" key="1">
    <citation type="submission" date="2012-12" db="EMBL/GenBank/DDBJ databases">
        <title>Identification and characterization of a phenylalanine ammonia-lyase gene family in Isatis indigotica Fort.</title>
        <authorList>
            <person name="Liu Q."/>
            <person name="Chen J."/>
            <person name="Zhou X."/>
            <person name="Di P."/>
            <person name="Xiao Y."/>
            <person name="Xuan H."/>
            <person name="Zhang L."/>
            <person name="Chen W."/>
        </authorList>
    </citation>
    <scope>NUCLEOTIDE SEQUENCE</scope>
    <source>
        <tissue evidence="1">Salivary gland</tissue>
    </source>
</reference>
<accession>A0A0K8REK8</accession>
<sequence length="92" mass="10624">MSGSFLILQEDCRMLPLLWGPTTGYTELLSVTEIVISRNSIFTLLIMRTINKQKISFTIYACNELTLSHALFMKEISHKMLFTFYSYDPCCV</sequence>
<proteinExistence type="evidence at transcript level"/>
<dbReference type="EMBL" id="GADI01004515">
    <property type="protein sequence ID" value="JAA69293.1"/>
    <property type="molecule type" value="mRNA"/>
</dbReference>